<feature type="domain" description="Sulphur oxidation protein SoxZ" evidence="1">
    <location>
        <begin position="14"/>
        <end position="99"/>
    </location>
</feature>
<dbReference type="HOGENOM" id="CLU_172621_0_1_5"/>
<gene>
    <name evidence="2" type="primary">soxZ</name>
    <name evidence="2" type="ordered locus">SFHH103_05247</name>
</gene>
<dbReference type="InterPro" id="IPR014880">
    <property type="entry name" value="SoxZ_dom"/>
</dbReference>
<dbReference type="AlphaFoldDB" id="G9AF81"/>
<geneLocation type="plasmid" evidence="2 3">
    <name>pSfHH103e</name>
</geneLocation>
<dbReference type="InterPro" id="IPR030995">
    <property type="entry name" value="SoxZ"/>
</dbReference>
<reference evidence="2 3" key="1">
    <citation type="journal article" date="2012" name="J. Bacteriol.">
        <title>Genome sequence of the soybean symbiont Sinorhizobium fredii HH103.</title>
        <authorList>
            <person name="Weidner S."/>
            <person name="Becker A."/>
            <person name="Bonilla I."/>
            <person name="Jaenicke S."/>
            <person name="Lloret J."/>
            <person name="Margaret I."/>
            <person name="Puhler A."/>
            <person name="Ruiz-Sainz J.E."/>
            <person name="Schneiker-Bekel S."/>
            <person name="Szczepanowski R."/>
            <person name="Vinardell J.M."/>
            <person name="Zehner S."/>
            <person name="Gottfert M."/>
        </authorList>
    </citation>
    <scope>NUCLEOTIDE SEQUENCE [LARGE SCALE GENOMIC DNA]</scope>
    <source>
        <strain evidence="2 3">HH103</strain>
        <plasmid evidence="3">pSfHH103e</plasmid>
    </source>
</reference>
<evidence type="ECO:0000259" key="1">
    <source>
        <dbReference type="Pfam" id="PF08770"/>
    </source>
</evidence>
<evidence type="ECO:0000313" key="3">
    <source>
        <dbReference type="Proteomes" id="UP000007735"/>
    </source>
</evidence>
<name>G9AF81_SINF1</name>
<dbReference type="Gene3D" id="2.60.40.10">
    <property type="entry name" value="Immunoglobulins"/>
    <property type="match status" value="1"/>
</dbReference>
<dbReference type="Proteomes" id="UP000007735">
    <property type="component" value="Plasmid pSfHH103e"/>
</dbReference>
<protein>
    <submittedName>
        <fullName evidence="2">Sulphur oxidation protein SoxZ</fullName>
    </submittedName>
</protein>
<dbReference type="NCBIfam" id="TIGR04490">
    <property type="entry name" value="SoxZ_true"/>
    <property type="match status" value="1"/>
</dbReference>
<organism evidence="2 3">
    <name type="scientific">Sinorhizobium fredii (strain HH103)</name>
    <dbReference type="NCBI Taxonomy" id="1117943"/>
    <lineage>
        <taxon>Bacteria</taxon>
        <taxon>Pseudomonadati</taxon>
        <taxon>Pseudomonadota</taxon>
        <taxon>Alphaproteobacteria</taxon>
        <taxon>Hyphomicrobiales</taxon>
        <taxon>Rhizobiaceae</taxon>
        <taxon>Sinorhizobium/Ensifer group</taxon>
        <taxon>Sinorhizobium</taxon>
    </lineage>
</organism>
<accession>G9AF81</accession>
<dbReference type="SUPFAM" id="SSF81296">
    <property type="entry name" value="E set domains"/>
    <property type="match status" value="1"/>
</dbReference>
<proteinExistence type="predicted"/>
<evidence type="ECO:0000313" key="2">
    <source>
        <dbReference type="EMBL" id="CCE99713.1"/>
    </source>
</evidence>
<sequence length="108" mass="12134">MTTPVPRVMVPGSVSRHEVFPIKAIIQHEMETGLRTDSTGQVIPRKIINGFVCRYGSVEVFRADLHEAVSANPFLEFYLRATESGRLEFIWQEDGGAIYSLSHEIVVT</sequence>
<dbReference type="InterPro" id="IPR014756">
    <property type="entry name" value="Ig_E-set"/>
</dbReference>
<dbReference type="Pfam" id="PF08770">
    <property type="entry name" value="SoxZ"/>
    <property type="match status" value="1"/>
</dbReference>
<dbReference type="InterPro" id="IPR013783">
    <property type="entry name" value="Ig-like_fold"/>
</dbReference>
<keyword evidence="2" id="KW-0614">Plasmid</keyword>
<dbReference type="RefSeq" id="WP_014331371.1">
    <property type="nucleotide sequence ID" value="NC_016815.1"/>
</dbReference>
<dbReference type="KEGG" id="sfh:SFHH103_05247"/>
<dbReference type="PATRIC" id="fig|380.5.peg.4804"/>
<dbReference type="EMBL" id="HE616899">
    <property type="protein sequence ID" value="CCE99713.1"/>
    <property type="molecule type" value="Genomic_DNA"/>
</dbReference>